<feature type="region of interest" description="Disordered" evidence="2">
    <location>
        <begin position="990"/>
        <end position="1030"/>
    </location>
</feature>
<feature type="repeat" description="WD" evidence="1">
    <location>
        <begin position="480"/>
        <end position="527"/>
    </location>
</feature>
<accession>A8X9T3</accession>
<dbReference type="GO" id="GO:0005737">
    <property type="term" value="C:cytoplasm"/>
    <property type="evidence" value="ECO:0000318"/>
    <property type="project" value="GO_Central"/>
</dbReference>
<dbReference type="EMBL" id="HE601459">
    <property type="protein sequence ID" value="CAP29398.2"/>
    <property type="molecule type" value="Genomic_DNA"/>
</dbReference>
<evidence type="ECO:0000256" key="1">
    <source>
        <dbReference type="PROSITE-ProRule" id="PRU00221"/>
    </source>
</evidence>
<dbReference type="OMA" id="KQMPPRI"/>
<dbReference type="PROSITE" id="PS50082">
    <property type="entry name" value="WD_REPEATS_2"/>
    <property type="match status" value="3"/>
</dbReference>
<dbReference type="Proteomes" id="UP000008549">
    <property type="component" value="Unassembled WGS sequence"/>
</dbReference>
<feature type="repeat" description="WD" evidence="1">
    <location>
        <begin position="67"/>
        <end position="111"/>
    </location>
</feature>
<dbReference type="FunCoup" id="A8X9T3">
    <property type="interactions" value="2625"/>
</dbReference>
<dbReference type="eggNOG" id="KOG4155">
    <property type="taxonomic scope" value="Eukaryota"/>
</dbReference>
<name>A8X9T3_CAEBR</name>
<dbReference type="Pfam" id="PF00400">
    <property type="entry name" value="WD40"/>
    <property type="match status" value="4"/>
</dbReference>
<keyword evidence="4" id="KW-1185">Reference proteome</keyword>
<reference evidence="3 4" key="2">
    <citation type="journal article" date="2011" name="PLoS Genet.">
        <title>Caenorhabditis briggsae recombinant inbred line genotypes reveal inter-strain incompatibility and the evolution of recombination.</title>
        <authorList>
            <person name="Ross J.A."/>
            <person name="Koboldt D.C."/>
            <person name="Staisch J.E."/>
            <person name="Chamberlin H.M."/>
            <person name="Gupta B.P."/>
            <person name="Miller R.D."/>
            <person name="Baird S.E."/>
            <person name="Haag E.S."/>
        </authorList>
    </citation>
    <scope>NUCLEOTIDE SEQUENCE [LARGE SCALE GENOMIC DNA]</scope>
    <source>
        <strain evidence="3 4">AF16</strain>
    </source>
</reference>
<dbReference type="PANTHER" id="PTHR44099:SF4">
    <property type="entry name" value="RABCONNECTIN-3B, ISOFORM A"/>
    <property type="match status" value="1"/>
</dbReference>
<evidence type="ECO:0000313" key="4">
    <source>
        <dbReference type="Proteomes" id="UP000008549"/>
    </source>
</evidence>
<dbReference type="SUPFAM" id="SSF50978">
    <property type="entry name" value="WD40 repeat-like"/>
    <property type="match status" value="2"/>
</dbReference>
<organism evidence="3 4">
    <name type="scientific">Caenorhabditis briggsae</name>
    <dbReference type="NCBI Taxonomy" id="6238"/>
    <lineage>
        <taxon>Eukaryota</taxon>
        <taxon>Metazoa</taxon>
        <taxon>Ecdysozoa</taxon>
        <taxon>Nematoda</taxon>
        <taxon>Chromadorea</taxon>
        <taxon>Rhabditida</taxon>
        <taxon>Rhabditina</taxon>
        <taxon>Rhabditomorpha</taxon>
        <taxon>Rhabditoidea</taxon>
        <taxon>Rhabditidae</taxon>
        <taxon>Peloderinae</taxon>
        <taxon>Caenorhabditis</taxon>
    </lineage>
</organism>
<dbReference type="InParanoid" id="A8X9T3"/>
<keyword evidence="1" id="KW-0853">WD repeat</keyword>
<evidence type="ECO:0000313" key="3">
    <source>
        <dbReference type="EMBL" id="CAP29398.2"/>
    </source>
</evidence>
<feature type="repeat" description="WD" evidence="1">
    <location>
        <begin position="576"/>
        <end position="617"/>
    </location>
</feature>
<dbReference type="WormBase" id="CBG09851a">
    <property type="protein sequence ID" value="CBP44306"/>
    <property type="gene ID" value="WBGene00031367"/>
    <property type="gene designation" value="Cbr-rbc-2"/>
</dbReference>
<dbReference type="Gene3D" id="2.130.10.10">
    <property type="entry name" value="YVTN repeat-like/Quinoprotein amine dehydrogenase"/>
    <property type="match status" value="3"/>
</dbReference>
<dbReference type="SMART" id="SM00320">
    <property type="entry name" value="WD40"/>
    <property type="match status" value="7"/>
</dbReference>
<gene>
    <name evidence="5" type="primary">rbc-2</name>
    <name evidence="3" type="synonym">Cbr-rbc-2</name>
    <name evidence="5" type="ORF">CBG09851</name>
    <name evidence="3" type="ORF">CBG_09851</name>
</gene>
<proteinExistence type="predicted"/>
<dbReference type="InterPro" id="IPR036322">
    <property type="entry name" value="WD40_repeat_dom_sf"/>
</dbReference>
<dbReference type="InterPro" id="IPR049916">
    <property type="entry name" value="WDR72-like"/>
</dbReference>
<dbReference type="InterPro" id="IPR001680">
    <property type="entry name" value="WD40_rpt"/>
</dbReference>
<dbReference type="PANTHER" id="PTHR44099">
    <property type="entry name" value="RABCONNECTIN-3B, ISOFORM A"/>
    <property type="match status" value="1"/>
</dbReference>
<evidence type="ECO:0000313" key="5">
    <source>
        <dbReference type="WormBase" id="CBG09851a"/>
    </source>
</evidence>
<protein>
    <submittedName>
        <fullName evidence="3">Protein CBR-RBC-2</fullName>
    </submittedName>
</protein>
<reference evidence="3 4" key="1">
    <citation type="journal article" date="2003" name="PLoS Biol.">
        <title>The genome sequence of Caenorhabditis briggsae: a platform for comparative genomics.</title>
        <authorList>
            <person name="Stein L.D."/>
            <person name="Bao Z."/>
            <person name="Blasiar D."/>
            <person name="Blumenthal T."/>
            <person name="Brent M.R."/>
            <person name="Chen N."/>
            <person name="Chinwalla A."/>
            <person name="Clarke L."/>
            <person name="Clee C."/>
            <person name="Coghlan A."/>
            <person name="Coulson A."/>
            <person name="D'Eustachio P."/>
            <person name="Fitch D.H."/>
            <person name="Fulton L.A."/>
            <person name="Fulton R.E."/>
            <person name="Griffiths-Jones S."/>
            <person name="Harris T.W."/>
            <person name="Hillier L.W."/>
            <person name="Kamath R."/>
            <person name="Kuwabara P.E."/>
            <person name="Mardis E.R."/>
            <person name="Marra M.A."/>
            <person name="Miner T.L."/>
            <person name="Minx P."/>
            <person name="Mullikin J.C."/>
            <person name="Plumb R.W."/>
            <person name="Rogers J."/>
            <person name="Schein J.E."/>
            <person name="Sohrmann M."/>
            <person name="Spieth J."/>
            <person name="Stajich J.E."/>
            <person name="Wei C."/>
            <person name="Willey D."/>
            <person name="Wilson R.K."/>
            <person name="Durbin R."/>
            <person name="Waterston R.H."/>
        </authorList>
    </citation>
    <scope>NUCLEOTIDE SEQUENCE [LARGE SCALE GENOMIC DNA]</scope>
    <source>
        <strain evidence="3 4">AF16</strain>
    </source>
</reference>
<dbReference type="STRING" id="6238.A8X9T3"/>
<evidence type="ECO:0000256" key="2">
    <source>
        <dbReference type="SAM" id="MobiDB-lite"/>
    </source>
</evidence>
<dbReference type="HOGENOM" id="CLU_004362_1_0_1"/>
<sequence length="1390" mass="153393">MTAEVAPAGTKSPALSVPVVIWGPKPPENRICTIRVLPDGSTIITGAENGHIVIWKLAEGLMPKQLMIGHSQKITAISQTSNSPTNTRFVSASADGRVCLWEIQDGRCIDSTSSVTIHRYIYPYTYKSSRHTRATRLFCIGDYSDIQVMDPQDLTVVFCIASRVEPDWISCFTVITHPEKEDQLIGMTLSGMMKVWTLIELEKKDPSCSLYEDESKRLEIQHIRSVSYICSARRMLLIVASSSWMIIDMDDLSTVVLYKNKTTSKRCTSGYLTDLDKVTIGYTDESINVFQLPITSLQKEGVPPVTASNRPTSNYFDEPEPFVVATVNGVLENGRSCLNDVQYAFLPYESAEPSPSLAGEKRKFSVVRSSKRDGSVLVWNMPPFDHQFMKAVPALRNLPFKFNGTYRESLASIWQTINESEDGSMPVLNSDAVRCSLFVTSQGKLFLGRSDGVIIMTYACETLARQWLRVPSERATSRILTGHDAAVRTMFYPFEHDTKYDPQYFVSGSDDFSVILWNINSGTKIHRFTVHGGPVKSFMIPPPNCSKQVTKCIASIAADNTVALLNIRDSKCMLLASRHPFPIVQVKWRPLDDFMLVKLSDGSVYVWQMETANLDRIATGLLAEDIMAACDEQIGIEEGTDETSAHHAVQLIRALKNKNMEAVKQKVVGGTPSGSATPSSHHGLPTNCGTAVQLGSPMAIIPLPGCAQGAHLVQFEVSALISGILHLDSSAEAPEGKTTAQKLDAAVAANYDTSSVTGLSRKLTWQFEANLYLDVARLMLSMLHAWSLDEDMDEVCEKRLSLHRPRHQVYFGNVSRQGELSVSLPTRFATDFDSFCKKSRWQASHSLNTSHLLAVIATSNTLMAMKNSALQLAKIRKSVVEMNSGHQNPDRQQVKQGWSLVAALHCVLLPDHVRPRSSYAPPSIEMLVRRWQDSCLEIREAAQALLIRELTRLGADGRRRLIESWTPFLPPLLDDSLSIFGSKLQSSVRTIQPSAPAPPIPPRTKNAPPDVTPVRGSEPPTAEGGEAGIQQVRRNQATSIILLGVIGAEFGDELNRADLTRATAVSLLELLVAAPSNLIPVHSPLRRAAIDLLGRGFVHWEPHLEISKVVLGLLDLASTNDKQKYDFQRERILHVPKSLFFSTARRIIGAPLNAIEDASRTSRQALSLIALARPPALITSLSMEVARYNAAAQHQTIQHTVVSPLLKSRTEVLRIVEELCEKRYNDIITMLLPVGDILVHCLDITILKHKSMADVFPPIVKFNMVAYCSSTKRIAFGGKNGTCVVHELRATKTHSLPSHNGPIAAVAFSEDGKYLATYGAEDGKINFFQTSQSFLGMGQAQLKLAKSQPAPTVSVPTTPSGTSFRPRLVWINAKSLTLMLPEGREQRFSL</sequence>
<dbReference type="InterPro" id="IPR015943">
    <property type="entry name" value="WD40/YVTN_repeat-like_dom_sf"/>
</dbReference>